<organism evidence="1 2">
    <name type="scientific">Chamaesiphon polymorphus CCALA 037</name>
    <dbReference type="NCBI Taxonomy" id="2107692"/>
    <lineage>
        <taxon>Bacteria</taxon>
        <taxon>Bacillati</taxon>
        <taxon>Cyanobacteriota</taxon>
        <taxon>Cyanophyceae</taxon>
        <taxon>Gomontiellales</taxon>
        <taxon>Chamaesiphonaceae</taxon>
        <taxon>Chamaesiphon</taxon>
    </lineage>
</organism>
<dbReference type="Proteomes" id="UP000238937">
    <property type="component" value="Unassembled WGS sequence"/>
</dbReference>
<evidence type="ECO:0000313" key="1">
    <source>
        <dbReference type="EMBL" id="PSB59586.1"/>
    </source>
</evidence>
<dbReference type="EMBL" id="PVWO01000002">
    <property type="protein sequence ID" value="PSB59586.1"/>
    <property type="molecule type" value="Genomic_DNA"/>
</dbReference>
<evidence type="ECO:0000313" key="2">
    <source>
        <dbReference type="Proteomes" id="UP000238937"/>
    </source>
</evidence>
<dbReference type="OrthoDB" id="582099at2"/>
<name>A0A2T1GNR8_9CYAN</name>
<protein>
    <submittedName>
        <fullName evidence="1">Uncharacterized protein</fullName>
    </submittedName>
</protein>
<proteinExistence type="predicted"/>
<accession>A0A2T1GNR8</accession>
<dbReference type="AlphaFoldDB" id="A0A2T1GNR8"/>
<gene>
    <name evidence="1" type="ORF">C7B77_00340</name>
</gene>
<sequence length="153" mass="17951">MTVSACKLQPPTELFPFRGLLPGLVICESIEKNNDDRFIDVYNWGNATAKQPPFLVYLGYNSPQERDDYISQLRRIWQIDTDLTYRAAQRVTGYWYEIKIRGMQRYSDPAVFDLDYLNESMSYGLDFLVYLHQMNLEARDREEMLTSRLATVA</sequence>
<dbReference type="RefSeq" id="WP_106299332.1">
    <property type="nucleotide sequence ID" value="NZ_PVWO01000002.1"/>
</dbReference>
<comment type="caution">
    <text evidence="1">The sequence shown here is derived from an EMBL/GenBank/DDBJ whole genome shotgun (WGS) entry which is preliminary data.</text>
</comment>
<keyword evidence="2" id="KW-1185">Reference proteome</keyword>
<reference evidence="1 2" key="1">
    <citation type="submission" date="2018-03" db="EMBL/GenBank/DDBJ databases">
        <title>The ancient ancestry and fast evolution of plastids.</title>
        <authorList>
            <person name="Moore K.R."/>
            <person name="Magnabosco C."/>
            <person name="Momper L."/>
            <person name="Gold D.A."/>
            <person name="Bosak T."/>
            <person name="Fournier G.P."/>
        </authorList>
    </citation>
    <scope>NUCLEOTIDE SEQUENCE [LARGE SCALE GENOMIC DNA]</scope>
    <source>
        <strain evidence="1 2">CCALA 037</strain>
    </source>
</reference>